<gene>
    <name evidence="3" type="ORF">OE749_01485</name>
</gene>
<protein>
    <submittedName>
        <fullName evidence="3">Heavy metal-responsive transcriptional regulator</fullName>
    </submittedName>
</protein>
<dbReference type="SUPFAM" id="SSF46955">
    <property type="entry name" value="Putative DNA-binding domain"/>
    <property type="match status" value="1"/>
</dbReference>
<dbReference type="InterPro" id="IPR047057">
    <property type="entry name" value="MerR_fam"/>
</dbReference>
<dbReference type="Pfam" id="PF13411">
    <property type="entry name" value="MerR_1"/>
    <property type="match status" value="1"/>
</dbReference>
<dbReference type="RefSeq" id="WP_263710568.1">
    <property type="nucleotide sequence ID" value="NZ_JAOWKX010000001.1"/>
</dbReference>
<dbReference type="Proteomes" id="UP001652504">
    <property type="component" value="Unassembled WGS sequence"/>
</dbReference>
<dbReference type="PROSITE" id="PS50937">
    <property type="entry name" value="HTH_MERR_2"/>
    <property type="match status" value="1"/>
</dbReference>
<dbReference type="Gene3D" id="1.10.1660.10">
    <property type="match status" value="1"/>
</dbReference>
<dbReference type="InterPro" id="IPR000551">
    <property type="entry name" value="MerR-type_HTH_dom"/>
</dbReference>
<evidence type="ECO:0000313" key="3">
    <source>
        <dbReference type="EMBL" id="MCV2883368.1"/>
    </source>
</evidence>
<dbReference type="PROSITE" id="PS00552">
    <property type="entry name" value="HTH_MERR_1"/>
    <property type="match status" value="1"/>
</dbReference>
<dbReference type="PRINTS" id="PR00040">
    <property type="entry name" value="HTHMERR"/>
</dbReference>
<dbReference type="InterPro" id="IPR009061">
    <property type="entry name" value="DNA-bd_dom_put_sf"/>
</dbReference>
<proteinExistence type="predicted"/>
<dbReference type="SMART" id="SM00422">
    <property type="entry name" value="HTH_MERR"/>
    <property type="match status" value="1"/>
</dbReference>
<dbReference type="PANTHER" id="PTHR30204">
    <property type="entry name" value="REDOX-CYCLING DRUG-SENSING TRANSCRIPTIONAL ACTIVATOR SOXR"/>
    <property type="match status" value="1"/>
</dbReference>
<evidence type="ECO:0000259" key="2">
    <source>
        <dbReference type="PROSITE" id="PS50937"/>
    </source>
</evidence>
<keyword evidence="1" id="KW-0238">DNA-binding</keyword>
<evidence type="ECO:0000313" key="4">
    <source>
        <dbReference type="Proteomes" id="UP001652504"/>
    </source>
</evidence>
<comment type="caution">
    <text evidence="3">The sequence shown here is derived from an EMBL/GenBank/DDBJ whole genome shotgun (WGS) entry which is preliminary data.</text>
</comment>
<reference evidence="3 4" key="1">
    <citation type="submission" date="2022-10" db="EMBL/GenBank/DDBJ databases">
        <title>Aestuariibacter sp. AA17 isolated from Montipora capitata coral fragment.</title>
        <authorList>
            <person name="Emsley S.A."/>
            <person name="Pfannmuller K.M."/>
            <person name="Loughran R.M."/>
            <person name="Shlafstein M."/>
            <person name="Papke E."/>
            <person name="Saw J.H."/>
            <person name="Ushijima B."/>
            <person name="Videau P."/>
        </authorList>
    </citation>
    <scope>NUCLEOTIDE SEQUENCE [LARGE SCALE GENOMIC DNA]</scope>
    <source>
        <strain evidence="3 4">AA17</strain>
    </source>
</reference>
<accession>A0ABT3A3V6</accession>
<organism evidence="3 4">
    <name type="scientific">Fluctibacter corallii</name>
    <dbReference type="NCBI Taxonomy" id="2984329"/>
    <lineage>
        <taxon>Bacteria</taxon>
        <taxon>Pseudomonadati</taxon>
        <taxon>Pseudomonadota</taxon>
        <taxon>Gammaproteobacteria</taxon>
        <taxon>Alteromonadales</taxon>
        <taxon>Alteromonadaceae</taxon>
        <taxon>Fluctibacter</taxon>
    </lineage>
</organism>
<keyword evidence="4" id="KW-1185">Reference proteome</keyword>
<name>A0ABT3A3V6_9ALTE</name>
<evidence type="ECO:0000256" key="1">
    <source>
        <dbReference type="ARBA" id="ARBA00023125"/>
    </source>
</evidence>
<dbReference type="EMBL" id="JAOWKX010000001">
    <property type="protein sequence ID" value="MCV2883368.1"/>
    <property type="molecule type" value="Genomic_DNA"/>
</dbReference>
<sequence>MKIGDLARKTGLSVHTLRYYEKAGLLQASGRTGANYRIYTEDDATTASFIKRCKECGFTLDETRALITIRDDKRQHVCAEAKDIAQNKMQDLKTQITSLQAMLITLDKLQALCCGGEESAEFCSIIANLEGAPS</sequence>
<dbReference type="PANTHER" id="PTHR30204:SF92">
    <property type="entry name" value="HTH-TYPE TRANSCRIPTIONAL REGULATOR ZNTR"/>
    <property type="match status" value="1"/>
</dbReference>
<feature type="domain" description="HTH merR-type" evidence="2">
    <location>
        <begin position="1"/>
        <end position="69"/>
    </location>
</feature>
<dbReference type="CDD" id="cd04770">
    <property type="entry name" value="HTH_HMRTR"/>
    <property type="match status" value="1"/>
</dbReference>